<evidence type="ECO:0000313" key="2">
    <source>
        <dbReference type="Proteomes" id="UP000614469"/>
    </source>
</evidence>
<dbReference type="AlphaFoldDB" id="A0A8J6NJ07"/>
<sequence length="181" mass="20637">MRRRPFRRPFRRGGPRRVPPELRRANELMEAGHFTQAAEAFEIIARRADARRGPRAPQFHFRTGQAYILAGKVESGMPHIKKALAFFSARSQWEPLYRFGQRAVDKLNDLGHTTQAEEIADYLSNNLPEKTAHTQRTSHKKATLPTHCPGCGAPLRADEVDWIDDHTAECIYCSSPVRGEY</sequence>
<evidence type="ECO:0000313" key="1">
    <source>
        <dbReference type="EMBL" id="MBC8333790.1"/>
    </source>
</evidence>
<protein>
    <submittedName>
        <fullName evidence="1">Tetratricopeptide repeat protein</fullName>
    </submittedName>
</protein>
<dbReference type="Pfam" id="PF13432">
    <property type="entry name" value="TPR_16"/>
    <property type="match status" value="1"/>
</dbReference>
<dbReference type="SUPFAM" id="SSF48452">
    <property type="entry name" value="TPR-like"/>
    <property type="match status" value="1"/>
</dbReference>
<dbReference type="Proteomes" id="UP000614469">
    <property type="component" value="Unassembled WGS sequence"/>
</dbReference>
<dbReference type="EMBL" id="JACNJN010000026">
    <property type="protein sequence ID" value="MBC8333790.1"/>
    <property type="molecule type" value="Genomic_DNA"/>
</dbReference>
<organism evidence="1 2">
    <name type="scientific">Candidatus Desulfolinea nitratireducens</name>
    <dbReference type="NCBI Taxonomy" id="2841698"/>
    <lineage>
        <taxon>Bacteria</taxon>
        <taxon>Bacillati</taxon>
        <taxon>Chloroflexota</taxon>
        <taxon>Anaerolineae</taxon>
        <taxon>Anaerolineales</taxon>
        <taxon>Anaerolineales incertae sedis</taxon>
        <taxon>Candidatus Desulfolinea</taxon>
    </lineage>
</organism>
<reference evidence="1 2" key="1">
    <citation type="submission" date="2020-08" db="EMBL/GenBank/DDBJ databases">
        <title>Bridging the membrane lipid divide: bacteria of the FCB group superphylum have the potential to synthesize archaeal ether lipids.</title>
        <authorList>
            <person name="Villanueva L."/>
            <person name="Von Meijenfeldt F.A.B."/>
            <person name="Westbye A.B."/>
            <person name="Yadav S."/>
            <person name="Hopmans E.C."/>
            <person name="Dutilh B.E."/>
            <person name="Sinninghe Damste J.S."/>
        </authorList>
    </citation>
    <scope>NUCLEOTIDE SEQUENCE [LARGE SCALE GENOMIC DNA]</scope>
    <source>
        <strain evidence="1">NIOZ-UU36</strain>
    </source>
</reference>
<dbReference type="Gene3D" id="1.25.40.10">
    <property type="entry name" value="Tetratricopeptide repeat domain"/>
    <property type="match status" value="1"/>
</dbReference>
<gene>
    <name evidence="1" type="ORF">H8E29_00855</name>
</gene>
<accession>A0A8J6NJ07</accession>
<dbReference type="InterPro" id="IPR011990">
    <property type="entry name" value="TPR-like_helical_dom_sf"/>
</dbReference>
<name>A0A8J6NJ07_9CHLR</name>
<comment type="caution">
    <text evidence="1">The sequence shown here is derived from an EMBL/GenBank/DDBJ whole genome shotgun (WGS) entry which is preliminary data.</text>
</comment>
<proteinExistence type="predicted"/>